<evidence type="ECO:0000256" key="2">
    <source>
        <dbReference type="ARBA" id="ARBA00023125"/>
    </source>
</evidence>
<evidence type="ECO:0000259" key="4">
    <source>
        <dbReference type="PROSITE" id="PS50943"/>
    </source>
</evidence>
<keyword evidence="6" id="KW-1185">Reference proteome</keyword>
<feature type="domain" description="HTH cro/C1-type" evidence="4">
    <location>
        <begin position="7"/>
        <end position="62"/>
    </location>
</feature>
<gene>
    <name evidence="5" type="ORF">SAMN05421823_102580</name>
</gene>
<dbReference type="InterPro" id="IPR015927">
    <property type="entry name" value="Peptidase_S24_S26A/B/C"/>
</dbReference>
<dbReference type="Gene3D" id="2.10.109.10">
    <property type="entry name" value="Umud Fragment, subunit A"/>
    <property type="match status" value="1"/>
</dbReference>
<dbReference type="RefSeq" id="WP_089680355.1">
    <property type="nucleotide sequence ID" value="NZ_FNFO01000002.1"/>
</dbReference>
<dbReference type="InterPro" id="IPR010982">
    <property type="entry name" value="Lambda_DNA-bd_dom_sf"/>
</dbReference>
<dbReference type="AlphaFoldDB" id="A0A1G9BCQ4"/>
<protein>
    <submittedName>
        <fullName evidence="5">Peptidase S24-like</fullName>
    </submittedName>
</protein>
<dbReference type="PANTHER" id="PTHR40661:SF3">
    <property type="entry name" value="FELS-1 PROPHAGE TRANSCRIPTIONAL REGULATOR"/>
    <property type="match status" value="1"/>
</dbReference>
<dbReference type="PROSITE" id="PS50943">
    <property type="entry name" value="HTH_CROC1"/>
    <property type="match status" value="1"/>
</dbReference>
<name>A0A1G9BCQ4_9BACT</name>
<dbReference type="SMART" id="SM00530">
    <property type="entry name" value="HTH_XRE"/>
    <property type="match status" value="1"/>
</dbReference>
<reference evidence="5 6" key="1">
    <citation type="submission" date="2016-10" db="EMBL/GenBank/DDBJ databases">
        <authorList>
            <person name="de Groot N.N."/>
        </authorList>
    </citation>
    <scope>NUCLEOTIDE SEQUENCE [LARGE SCALE GENOMIC DNA]</scope>
    <source>
        <strain evidence="5 6">DSM 25186</strain>
    </source>
</reference>
<dbReference type="PANTHER" id="PTHR40661">
    <property type="match status" value="1"/>
</dbReference>
<dbReference type="OrthoDB" id="3831186at2"/>
<proteinExistence type="predicted"/>
<dbReference type="CDD" id="cd00093">
    <property type="entry name" value="HTH_XRE"/>
    <property type="match status" value="1"/>
</dbReference>
<evidence type="ECO:0000313" key="6">
    <source>
        <dbReference type="Proteomes" id="UP000198510"/>
    </source>
</evidence>
<dbReference type="Gene3D" id="1.10.260.40">
    <property type="entry name" value="lambda repressor-like DNA-binding domains"/>
    <property type="match status" value="1"/>
</dbReference>
<dbReference type="GO" id="GO:0003677">
    <property type="term" value="F:DNA binding"/>
    <property type="evidence" value="ECO:0007669"/>
    <property type="project" value="UniProtKB-KW"/>
</dbReference>
<dbReference type="CDD" id="cd06462">
    <property type="entry name" value="Peptidase_S24_S26"/>
    <property type="match status" value="1"/>
</dbReference>
<keyword evidence="1" id="KW-0805">Transcription regulation</keyword>
<dbReference type="InterPro" id="IPR036286">
    <property type="entry name" value="LexA/Signal_pep-like_sf"/>
</dbReference>
<evidence type="ECO:0000256" key="1">
    <source>
        <dbReference type="ARBA" id="ARBA00023015"/>
    </source>
</evidence>
<dbReference type="STRING" id="1075417.SAMN05421823_102580"/>
<dbReference type="EMBL" id="FNFO01000002">
    <property type="protein sequence ID" value="SDK37271.1"/>
    <property type="molecule type" value="Genomic_DNA"/>
</dbReference>
<dbReference type="SUPFAM" id="SSF51306">
    <property type="entry name" value="LexA/Signal peptidase"/>
    <property type="match status" value="1"/>
</dbReference>
<dbReference type="Pfam" id="PF00717">
    <property type="entry name" value="Peptidase_S24"/>
    <property type="match status" value="1"/>
</dbReference>
<evidence type="ECO:0000256" key="3">
    <source>
        <dbReference type="ARBA" id="ARBA00023163"/>
    </source>
</evidence>
<dbReference type="Pfam" id="PF13560">
    <property type="entry name" value="HTH_31"/>
    <property type="match status" value="1"/>
</dbReference>
<dbReference type="InterPro" id="IPR001387">
    <property type="entry name" value="Cro/C1-type_HTH"/>
</dbReference>
<keyword evidence="2" id="KW-0238">DNA-binding</keyword>
<sequence>MNQAERLATLRKQTGLTQREAGSRVGVSHSRINVYEKDSNVRIKVPVLRKLAALYGTTPEYIETGEKKVNQPLNKMPPRVIVLDPTETRENILFVPVKAQAGYPRLLNDPSFIRDLQTFSIPGFTNGTYRIFEVAGDSMQPIIQPGDLLICEHIESLEEIKDGDIYVIVSTEGILVKRCINAVRKRGAVIIESENPEYKPDVVMAADILEVWRYKAKITRN</sequence>
<evidence type="ECO:0000313" key="5">
    <source>
        <dbReference type="EMBL" id="SDK37271.1"/>
    </source>
</evidence>
<dbReference type="SUPFAM" id="SSF47413">
    <property type="entry name" value="lambda repressor-like DNA-binding domains"/>
    <property type="match status" value="1"/>
</dbReference>
<organism evidence="5 6">
    <name type="scientific">Catalinimonas alkaloidigena</name>
    <dbReference type="NCBI Taxonomy" id="1075417"/>
    <lineage>
        <taxon>Bacteria</taxon>
        <taxon>Pseudomonadati</taxon>
        <taxon>Bacteroidota</taxon>
        <taxon>Cytophagia</taxon>
        <taxon>Cytophagales</taxon>
        <taxon>Catalimonadaceae</taxon>
        <taxon>Catalinimonas</taxon>
    </lineage>
</organism>
<keyword evidence="3" id="KW-0804">Transcription</keyword>
<dbReference type="Proteomes" id="UP000198510">
    <property type="component" value="Unassembled WGS sequence"/>
</dbReference>
<accession>A0A1G9BCQ4</accession>